<comment type="caution">
    <text evidence="7">The sequence shown here is derived from an EMBL/GenBank/DDBJ whole genome shotgun (WGS) entry which is preliminary data.</text>
</comment>
<comment type="similarity">
    <text evidence="1">Belongs to the CFA/CMAS family.</text>
</comment>
<evidence type="ECO:0000313" key="8">
    <source>
        <dbReference type="Proteomes" id="UP000094224"/>
    </source>
</evidence>
<name>A0A1E3SX00_9MYCO</name>
<dbReference type="InterPro" id="IPR003333">
    <property type="entry name" value="CMAS"/>
</dbReference>
<keyword evidence="3 7" id="KW-0808">Transferase</keyword>
<feature type="binding site" evidence="6">
    <location>
        <begin position="123"/>
        <end position="124"/>
    </location>
    <ligand>
        <name>S-adenosyl-L-methionine</name>
        <dbReference type="ChEBI" id="CHEBI:59789"/>
    </ligand>
</feature>
<dbReference type="AlphaFoldDB" id="A0A1E3SX00"/>
<dbReference type="Pfam" id="PF02353">
    <property type="entry name" value="CMAS"/>
    <property type="match status" value="2"/>
</dbReference>
<proteinExistence type="inferred from homology"/>
<dbReference type="PANTHER" id="PTHR43667">
    <property type="entry name" value="CYCLOPROPANE-FATTY-ACYL-PHOSPHOLIPID SYNTHASE"/>
    <property type="match status" value="1"/>
</dbReference>
<dbReference type="InterPro" id="IPR029063">
    <property type="entry name" value="SAM-dependent_MTases_sf"/>
</dbReference>
<evidence type="ECO:0000256" key="4">
    <source>
        <dbReference type="ARBA" id="ARBA00022691"/>
    </source>
</evidence>
<keyword evidence="4" id="KW-0949">S-adenosyl-L-methionine</keyword>
<accession>A0A1E3SX00</accession>
<dbReference type="GO" id="GO:0008168">
    <property type="term" value="F:methyltransferase activity"/>
    <property type="evidence" value="ECO:0007669"/>
    <property type="project" value="UniProtKB-KW"/>
</dbReference>
<evidence type="ECO:0000313" key="7">
    <source>
        <dbReference type="EMBL" id="ODR06078.1"/>
    </source>
</evidence>
<evidence type="ECO:0000256" key="6">
    <source>
        <dbReference type="PIRSR" id="PIRSR003085-2"/>
    </source>
</evidence>
<dbReference type="PIRSF" id="PIRSF003085">
    <property type="entry name" value="CMAS"/>
    <property type="match status" value="1"/>
</dbReference>
<feature type="binding site" evidence="6">
    <location>
        <begin position="94"/>
        <end position="99"/>
    </location>
    <ligand>
        <name>S-adenosyl-L-methionine</name>
        <dbReference type="ChEBI" id="CHEBI:59789"/>
    </ligand>
</feature>
<dbReference type="GO" id="GO:0008610">
    <property type="term" value="P:lipid biosynthetic process"/>
    <property type="evidence" value="ECO:0007669"/>
    <property type="project" value="InterPro"/>
</dbReference>
<feature type="binding site" evidence="6">
    <location>
        <begin position="33"/>
        <end position="34"/>
    </location>
    <ligand>
        <name>S-adenosyl-L-methionine</name>
        <dbReference type="ChEBI" id="CHEBI:59789"/>
    </ligand>
</feature>
<dbReference type="GO" id="GO:0032259">
    <property type="term" value="P:methylation"/>
    <property type="evidence" value="ECO:0007669"/>
    <property type="project" value="UniProtKB-KW"/>
</dbReference>
<evidence type="ECO:0000256" key="3">
    <source>
        <dbReference type="ARBA" id="ARBA00022679"/>
    </source>
</evidence>
<dbReference type="InterPro" id="IPR050723">
    <property type="entry name" value="CFA/CMAS"/>
</dbReference>
<evidence type="ECO:0000256" key="2">
    <source>
        <dbReference type="ARBA" id="ARBA00022603"/>
    </source>
</evidence>
<sequence>MTQEMIPRVDDAQVRYDLSDDFFRLFLDRTQIYSCAYFERDDMTLEEAQLAKIDLALASLDLQPGMTLLDVDCGWGTTMRRAIEKYDVNVVGLTSSSDQAAYVQQSFDEMDTQRSKWVMLQGWEQFAEPVDRIVSIGAFEHGRYDDLFEMAYAVLPDDGVMFLHTVTEVPTPAPVEQRAEQAGFTLTLRETLQPHYAKTLDLWTEALEAHKDEAIARHSEEVYQRYLHFLTGRANAFRTGQIDVTQVTLEKD</sequence>
<dbReference type="OrthoDB" id="4693281at2"/>
<keyword evidence="8" id="KW-1185">Reference proteome</keyword>
<dbReference type="STRING" id="243061.AWC25_11460"/>
<feature type="binding site" evidence="6">
    <location>
        <begin position="68"/>
        <end position="76"/>
    </location>
    <ligand>
        <name>S-adenosyl-L-methionine</name>
        <dbReference type="ChEBI" id="CHEBI:59789"/>
    </ligand>
</feature>
<gene>
    <name evidence="7" type="ORF">BHQ21_12655</name>
</gene>
<protein>
    <submittedName>
        <fullName evidence="7">SAM-dependent methyltransferase</fullName>
    </submittedName>
</protein>
<organism evidence="7 8">
    <name type="scientific">Mycobacterium sherrisii</name>
    <dbReference type="NCBI Taxonomy" id="243061"/>
    <lineage>
        <taxon>Bacteria</taxon>
        <taxon>Bacillati</taxon>
        <taxon>Actinomycetota</taxon>
        <taxon>Actinomycetes</taxon>
        <taxon>Mycobacteriales</taxon>
        <taxon>Mycobacteriaceae</taxon>
        <taxon>Mycobacterium</taxon>
        <taxon>Mycobacterium simiae complex</taxon>
    </lineage>
</organism>
<dbReference type="CDD" id="cd02440">
    <property type="entry name" value="AdoMet_MTases"/>
    <property type="match status" value="1"/>
</dbReference>
<dbReference type="Proteomes" id="UP000094224">
    <property type="component" value="Unassembled WGS sequence"/>
</dbReference>
<dbReference type="EMBL" id="MIHC01000019">
    <property type="protein sequence ID" value="ODR06078.1"/>
    <property type="molecule type" value="Genomic_DNA"/>
</dbReference>
<dbReference type="Gene3D" id="3.40.50.150">
    <property type="entry name" value="Vaccinia Virus protein VP39"/>
    <property type="match status" value="1"/>
</dbReference>
<dbReference type="RefSeq" id="WP_069400654.1">
    <property type="nucleotide sequence ID" value="NZ_JACKTB010000097.1"/>
</dbReference>
<evidence type="ECO:0000256" key="5">
    <source>
        <dbReference type="ARBA" id="ARBA00023098"/>
    </source>
</evidence>
<evidence type="ECO:0000256" key="1">
    <source>
        <dbReference type="ARBA" id="ARBA00010815"/>
    </source>
</evidence>
<keyword evidence="2 7" id="KW-0489">Methyltransferase</keyword>
<dbReference type="PANTHER" id="PTHR43667:SF1">
    <property type="entry name" value="CYCLOPROPANE-FATTY-ACYL-PHOSPHOLIPID SYNTHASE"/>
    <property type="match status" value="1"/>
</dbReference>
<dbReference type="SUPFAM" id="SSF53335">
    <property type="entry name" value="S-adenosyl-L-methionine-dependent methyltransferases"/>
    <property type="match status" value="1"/>
</dbReference>
<keyword evidence="5" id="KW-0443">Lipid metabolism</keyword>
<reference evidence="8" key="1">
    <citation type="submission" date="2016-09" db="EMBL/GenBank/DDBJ databases">
        <authorList>
            <person name="Greninger A.L."/>
            <person name="Jerome K.R."/>
            <person name="Mcnair B."/>
            <person name="Wallis C."/>
            <person name="Fang F."/>
        </authorList>
    </citation>
    <scope>NUCLEOTIDE SEQUENCE [LARGE SCALE GENOMIC DNA]</scope>
    <source>
        <strain evidence="8">BC1_M4</strain>
    </source>
</reference>